<comment type="caution">
    <text evidence="1">The sequence shown here is derived from an EMBL/GenBank/DDBJ whole genome shotgun (WGS) entry which is preliminary data.</text>
</comment>
<name>A0A292ZHQ9_SPHSA</name>
<organism evidence="1 2">
    <name type="scientific">Sphingobium fuliginis (strain ATCC 27551)</name>
    <dbReference type="NCBI Taxonomy" id="336203"/>
    <lineage>
        <taxon>Bacteria</taxon>
        <taxon>Pseudomonadati</taxon>
        <taxon>Pseudomonadota</taxon>
        <taxon>Alphaproteobacteria</taxon>
        <taxon>Sphingomonadales</taxon>
        <taxon>Sphingomonadaceae</taxon>
        <taxon>Sphingobium</taxon>
    </lineage>
</organism>
<reference evidence="1 2" key="2">
    <citation type="journal article" date="2013" name="Environ. Sci. Technol.">
        <title>The 4-tert-butylphenol-utilizing bacterium Sphingobium fuliginis OMI can degrade bisphenols via phenolic ring hydroxylation and meta-cleavage pathway.</title>
        <authorList>
            <person name="Ogata Y."/>
            <person name="Goda S."/>
            <person name="Toyama T."/>
            <person name="Sei K."/>
            <person name="Ike M."/>
        </authorList>
    </citation>
    <scope>NUCLEOTIDE SEQUENCE [LARGE SCALE GENOMIC DNA]</scope>
    <source>
        <strain evidence="1 2">OMI</strain>
    </source>
</reference>
<reference evidence="1 2" key="1">
    <citation type="journal article" date="2013" name="Biodegradation">
        <title>Occurrence of 4-tert-butylphenol (4-t-BP) biodegradation in an aquatic sample caused by the presence of Spirodela polyrrhiza and isolation of a 4-t-BP-utilizing bacterium.</title>
        <authorList>
            <person name="Ogata Y."/>
            <person name="Toyama T."/>
            <person name="Yu N."/>
            <person name="Wang X."/>
            <person name="Sei K."/>
            <person name="Ike M."/>
        </authorList>
    </citation>
    <scope>NUCLEOTIDE SEQUENCE [LARGE SCALE GENOMIC DNA]</scope>
    <source>
        <strain evidence="1 2">OMI</strain>
    </source>
</reference>
<gene>
    <name evidence="1" type="ORF">SFOMI_3023</name>
</gene>
<accession>A0A292ZHQ9</accession>
<dbReference type="Proteomes" id="UP000221538">
    <property type="component" value="Unassembled WGS sequence"/>
</dbReference>
<evidence type="ECO:0000313" key="2">
    <source>
        <dbReference type="Proteomes" id="UP000221538"/>
    </source>
</evidence>
<protein>
    <submittedName>
        <fullName evidence="1">Uncharacterized protein</fullName>
    </submittedName>
</protein>
<dbReference type="AlphaFoldDB" id="A0A292ZHQ9"/>
<sequence>MFLMANKGVEVNPYLFFYLFRNRNAFTKAARLVTIAATPIKNEPSILTMCRILSYETCSLFVLK</sequence>
<dbReference type="EMBL" id="BEWI01000032">
    <property type="protein sequence ID" value="GAY22466.1"/>
    <property type="molecule type" value="Genomic_DNA"/>
</dbReference>
<evidence type="ECO:0000313" key="1">
    <source>
        <dbReference type="EMBL" id="GAY22466.1"/>
    </source>
</evidence>
<proteinExistence type="predicted"/>